<dbReference type="Proteomes" id="UP000756132">
    <property type="component" value="Chromosome 13"/>
</dbReference>
<dbReference type="EMBL" id="CP090175">
    <property type="protein sequence ID" value="UJO25398.1"/>
    <property type="molecule type" value="Genomic_DNA"/>
</dbReference>
<organism evidence="2 3">
    <name type="scientific">Passalora fulva</name>
    <name type="common">Tomato leaf mold</name>
    <name type="synonym">Cladosporium fulvum</name>
    <dbReference type="NCBI Taxonomy" id="5499"/>
    <lineage>
        <taxon>Eukaryota</taxon>
        <taxon>Fungi</taxon>
        <taxon>Dikarya</taxon>
        <taxon>Ascomycota</taxon>
        <taxon>Pezizomycotina</taxon>
        <taxon>Dothideomycetes</taxon>
        <taxon>Dothideomycetidae</taxon>
        <taxon>Mycosphaerellales</taxon>
        <taxon>Mycosphaerellaceae</taxon>
        <taxon>Fulvia</taxon>
    </lineage>
</organism>
<dbReference type="AlphaFoldDB" id="A0A9Q8PMV6"/>
<reference evidence="2" key="1">
    <citation type="submission" date="2021-12" db="EMBL/GenBank/DDBJ databases">
        <authorList>
            <person name="Zaccaron A."/>
            <person name="Stergiopoulos I."/>
        </authorList>
    </citation>
    <scope>NUCLEOTIDE SEQUENCE</scope>
    <source>
        <strain evidence="2">Race5_Kim</strain>
    </source>
</reference>
<evidence type="ECO:0000313" key="2">
    <source>
        <dbReference type="EMBL" id="UJO25398.1"/>
    </source>
</evidence>
<dbReference type="RefSeq" id="XP_047769764.1">
    <property type="nucleotide sequence ID" value="XM_047913243.1"/>
</dbReference>
<dbReference type="KEGG" id="ffu:CLAFUR5_14095"/>
<gene>
    <name evidence="2" type="ORF">CLAFUR5_14095</name>
</gene>
<name>A0A9Q8PMV6_PASFU</name>
<sequence>MGCGGSKEAYNDPNAYAKPPAGGPRQPMNYAPQQQPPPKQQGRGKKAAKNLGFISMLTG</sequence>
<feature type="region of interest" description="Disordered" evidence="1">
    <location>
        <begin position="1"/>
        <end position="59"/>
    </location>
</feature>
<dbReference type="GeneID" id="71993973"/>
<evidence type="ECO:0000256" key="1">
    <source>
        <dbReference type="SAM" id="MobiDB-lite"/>
    </source>
</evidence>
<protein>
    <submittedName>
        <fullName evidence="2">Uncharacterized protein</fullName>
    </submittedName>
</protein>
<keyword evidence="3" id="KW-1185">Reference proteome</keyword>
<reference evidence="2" key="2">
    <citation type="journal article" date="2022" name="Microb. Genom.">
        <title>A chromosome-scale genome assembly of the tomato pathogen Cladosporium fulvum reveals a compartmentalized genome architecture and the presence of a dispensable chromosome.</title>
        <authorList>
            <person name="Zaccaron A.Z."/>
            <person name="Chen L.H."/>
            <person name="Samaras A."/>
            <person name="Stergiopoulos I."/>
        </authorList>
    </citation>
    <scope>NUCLEOTIDE SEQUENCE</scope>
    <source>
        <strain evidence="2">Race5_Kim</strain>
    </source>
</reference>
<evidence type="ECO:0000313" key="3">
    <source>
        <dbReference type="Proteomes" id="UP000756132"/>
    </source>
</evidence>
<accession>A0A9Q8PMV6</accession>
<proteinExistence type="predicted"/>